<proteinExistence type="predicted"/>
<evidence type="ECO:0000256" key="4">
    <source>
        <dbReference type="ARBA" id="ARBA00023242"/>
    </source>
</evidence>
<keyword evidence="2" id="KW-0238">DNA-binding</keyword>
<dbReference type="Gene3D" id="4.10.240.10">
    <property type="entry name" value="Zn(2)-C6 fungal-type DNA-binding domain"/>
    <property type="match status" value="1"/>
</dbReference>
<dbReference type="SUPFAM" id="SSF57701">
    <property type="entry name" value="Zn2/Cys6 DNA-binding domain"/>
    <property type="match status" value="1"/>
</dbReference>
<dbReference type="InterPro" id="IPR053181">
    <property type="entry name" value="EcdB-like_regulator"/>
</dbReference>
<dbReference type="CDD" id="cd00067">
    <property type="entry name" value="GAL4"/>
    <property type="match status" value="1"/>
</dbReference>
<dbReference type="GO" id="GO:0000981">
    <property type="term" value="F:DNA-binding transcription factor activity, RNA polymerase II-specific"/>
    <property type="evidence" value="ECO:0007669"/>
    <property type="project" value="InterPro"/>
</dbReference>
<keyword evidence="4" id="KW-0539">Nucleus</keyword>
<evidence type="ECO:0000256" key="3">
    <source>
        <dbReference type="ARBA" id="ARBA00023163"/>
    </source>
</evidence>
<gene>
    <name evidence="6" type="ORF">N7449_007156</name>
</gene>
<dbReference type="SMART" id="SM00066">
    <property type="entry name" value="GAL4"/>
    <property type="match status" value="1"/>
</dbReference>
<dbReference type="Pfam" id="PF00172">
    <property type="entry name" value="Zn_clus"/>
    <property type="match status" value="1"/>
</dbReference>
<reference evidence="6" key="1">
    <citation type="submission" date="2022-11" db="EMBL/GenBank/DDBJ databases">
        <authorList>
            <person name="Petersen C."/>
        </authorList>
    </citation>
    <scope>NUCLEOTIDE SEQUENCE</scope>
    <source>
        <strain evidence="6">IBT 20477</strain>
    </source>
</reference>
<dbReference type="GO" id="GO:0008270">
    <property type="term" value="F:zinc ion binding"/>
    <property type="evidence" value="ECO:0007669"/>
    <property type="project" value="InterPro"/>
</dbReference>
<keyword evidence="1" id="KW-0805">Transcription regulation</keyword>
<reference evidence="6" key="2">
    <citation type="journal article" date="2023" name="IMA Fungus">
        <title>Comparative genomic study of the Penicillium genus elucidates a diverse pangenome and 15 lateral gene transfer events.</title>
        <authorList>
            <person name="Petersen C."/>
            <person name="Sorensen T."/>
            <person name="Nielsen M.R."/>
            <person name="Sondergaard T.E."/>
            <person name="Sorensen J.L."/>
            <person name="Fitzpatrick D.A."/>
            <person name="Frisvad J.C."/>
            <person name="Nielsen K.L."/>
        </authorList>
    </citation>
    <scope>NUCLEOTIDE SEQUENCE</scope>
    <source>
        <strain evidence="6">IBT 20477</strain>
    </source>
</reference>
<comment type="caution">
    <text evidence="6">The sequence shown here is derived from an EMBL/GenBank/DDBJ whole genome shotgun (WGS) entry which is preliminary data.</text>
</comment>
<dbReference type="InterPro" id="IPR036864">
    <property type="entry name" value="Zn2-C6_fun-type_DNA-bd_sf"/>
</dbReference>
<evidence type="ECO:0000256" key="1">
    <source>
        <dbReference type="ARBA" id="ARBA00023015"/>
    </source>
</evidence>
<dbReference type="Proteomes" id="UP001150942">
    <property type="component" value="Unassembled WGS sequence"/>
</dbReference>
<dbReference type="PANTHER" id="PTHR47785">
    <property type="entry name" value="ZN(II)2CYS6 TRANSCRIPTION FACTOR (EUROFUNG)-RELATED-RELATED"/>
    <property type="match status" value="1"/>
</dbReference>
<feature type="domain" description="Zn(2)-C6 fungal-type" evidence="5">
    <location>
        <begin position="15"/>
        <end position="45"/>
    </location>
</feature>
<keyword evidence="7" id="KW-1185">Reference proteome</keyword>
<dbReference type="EMBL" id="JAPQKQ010000005">
    <property type="protein sequence ID" value="KAJ5196677.1"/>
    <property type="molecule type" value="Genomic_DNA"/>
</dbReference>
<name>A0A9W9JIM0_9EURO</name>
<dbReference type="PROSITE" id="PS50048">
    <property type="entry name" value="ZN2_CY6_FUNGAL_2"/>
    <property type="match status" value="1"/>
</dbReference>
<evidence type="ECO:0000313" key="7">
    <source>
        <dbReference type="Proteomes" id="UP001150942"/>
    </source>
</evidence>
<evidence type="ECO:0000256" key="2">
    <source>
        <dbReference type="ARBA" id="ARBA00023125"/>
    </source>
</evidence>
<dbReference type="AlphaFoldDB" id="A0A9W9JIM0"/>
<dbReference type="PROSITE" id="PS00463">
    <property type="entry name" value="ZN2_CY6_FUNGAL_1"/>
    <property type="match status" value="1"/>
</dbReference>
<dbReference type="PANTHER" id="PTHR47785:SF3">
    <property type="entry name" value="ZN(2)-C6 FUNGAL-TYPE DOMAIN-CONTAINING PROTEIN"/>
    <property type="match status" value="1"/>
</dbReference>
<evidence type="ECO:0000259" key="5">
    <source>
        <dbReference type="PROSITE" id="PS50048"/>
    </source>
</evidence>
<keyword evidence="3" id="KW-0804">Transcription</keyword>
<sequence length="494" mass="55391">MEEHRPNKRKRTTLACDACRARRTKCDSQKPSCGYCQTHRLDCLYQEAPAEPPSRVEAELNAVNKRLDQLISLMLPAEAISLDVRDGDPPTEYRALADQENSPFDLPSKLLGNSSVMHAFGLDADFAQVITRVERATGPEGHANAGTRMLIVHHRHSVSALAAFSARVHTWYPIFPSGFSEEYFRVLSGPLHPSSESCLSLLVAALGHLVEEDEATLDIPYFETALTSLPIIIAECSIRSVQCLIGLEGDDLNAVEQSRRAYWGALLLEKYTVQPSKAGFITNLSYSEIGGQLDVANSGIWCLDEHVPLPLCHQTWQFTPESTSPAIAAPDSPDFVPSTNASVKNMRSYFLAEIAMRRMLHRCNTAVQVTSAGKYVYAPGIALELERQLEEWYCCLPEIDRFGKGDVLQPLEPVDLLPCPLSNFLRVQYYCCKLSIYWPAVYQAMQDGAATNLLLDHCRRFFDSYVMLIPSIVAAFNDCRVNRWTLFIRWVYLF</sequence>
<dbReference type="GO" id="GO:0003677">
    <property type="term" value="F:DNA binding"/>
    <property type="evidence" value="ECO:0007669"/>
    <property type="project" value="UniProtKB-KW"/>
</dbReference>
<dbReference type="OrthoDB" id="4685598at2759"/>
<organism evidence="6 7">
    <name type="scientific">Penicillium cf. viridicatum</name>
    <dbReference type="NCBI Taxonomy" id="2972119"/>
    <lineage>
        <taxon>Eukaryota</taxon>
        <taxon>Fungi</taxon>
        <taxon>Dikarya</taxon>
        <taxon>Ascomycota</taxon>
        <taxon>Pezizomycotina</taxon>
        <taxon>Eurotiomycetes</taxon>
        <taxon>Eurotiomycetidae</taxon>
        <taxon>Eurotiales</taxon>
        <taxon>Aspergillaceae</taxon>
        <taxon>Penicillium</taxon>
    </lineage>
</organism>
<evidence type="ECO:0000313" key="6">
    <source>
        <dbReference type="EMBL" id="KAJ5196677.1"/>
    </source>
</evidence>
<dbReference type="InterPro" id="IPR001138">
    <property type="entry name" value="Zn2Cys6_DnaBD"/>
</dbReference>
<protein>
    <recommendedName>
        <fullName evidence="5">Zn(2)-C6 fungal-type domain-containing protein</fullName>
    </recommendedName>
</protein>
<accession>A0A9W9JIM0</accession>
<dbReference type="CDD" id="cd12148">
    <property type="entry name" value="fungal_TF_MHR"/>
    <property type="match status" value="1"/>
</dbReference>